<dbReference type="AlphaFoldDB" id="A0A067M511"/>
<dbReference type="GO" id="GO:0005198">
    <property type="term" value="F:structural molecule activity"/>
    <property type="evidence" value="ECO:0007669"/>
    <property type="project" value="TreeGrafter"/>
</dbReference>
<reference evidence="5" key="1">
    <citation type="journal article" date="2014" name="Proc. Natl. Acad. Sci. U.S.A.">
        <title>Extensive sampling of basidiomycete genomes demonstrates inadequacy of the white-rot/brown-rot paradigm for wood decay fungi.</title>
        <authorList>
            <person name="Riley R."/>
            <person name="Salamov A.A."/>
            <person name="Brown D.W."/>
            <person name="Nagy L.G."/>
            <person name="Floudas D."/>
            <person name="Held B.W."/>
            <person name="Levasseur A."/>
            <person name="Lombard V."/>
            <person name="Morin E."/>
            <person name="Otillar R."/>
            <person name="Lindquist E.A."/>
            <person name="Sun H."/>
            <person name="LaButti K.M."/>
            <person name="Schmutz J."/>
            <person name="Jabbour D."/>
            <person name="Luo H."/>
            <person name="Baker S.E."/>
            <person name="Pisabarro A.G."/>
            <person name="Walton J.D."/>
            <person name="Blanchette R.A."/>
            <person name="Henrissat B."/>
            <person name="Martin F."/>
            <person name="Cullen D."/>
            <person name="Hibbett D.S."/>
            <person name="Grigoriev I.V."/>
        </authorList>
    </citation>
    <scope>NUCLEOTIDE SEQUENCE [LARGE SCALE GENOMIC DNA]</scope>
    <source>
        <strain evidence="5">FD-172 SS1</strain>
    </source>
</reference>
<dbReference type="Gene3D" id="1.10.10.570">
    <property type="entry name" value="Winged helix' DNA-binding domain. Chain C. Domain 1"/>
    <property type="match status" value="1"/>
</dbReference>
<evidence type="ECO:0000256" key="2">
    <source>
        <dbReference type="ARBA" id="ARBA00022448"/>
    </source>
</evidence>
<dbReference type="GO" id="GO:0042803">
    <property type="term" value="F:protein homodimerization activity"/>
    <property type="evidence" value="ECO:0007669"/>
    <property type="project" value="TreeGrafter"/>
</dbReference>
<dbReference type="PANTHER" id="PTHR13149">
    <property type="entry name" value="VACUOLAR PROTEIN SORTING-ASSOCIATED PROTEIN VPS25"/>
    <property type="match status" value="1"/>
</dbReference>
<evidence type="ECO:0000256" key="3">
    <source>
        <dbReference type="ARBA" id="ARBA00022927"/>
    </source>
</evidence>
<dbReference type="InterPro" id="IPR014041">
    <property type="entry name" value="ESCRT-II_cplx_Vps25-sub_N"/>
</dbReference>
<dbReference type="EMBL" id="KL198074">
    <property type="protein sequence ID" value="KDQ09790.1"/>
    <property type="molecule type" value="Genomic_DNA"/>
</dbReference>
<evidence type="ECO:0000313" key="4">
    <source>
        <dbReference type="EMBL" id="KDQ09790.1"/>
    </source>
</evidence>
<dbReference type="InterPro" id="IPR008570">
    <property type="entry name" value="ESCRT-II_cplx_Vps25-sub"/>
</dbReference>
<name>A0A067M511_BOTB1</name>
<feature type="non-terminal residue" evidence="4">
    <location>
        <position position="1"/>
    </location>
</feature>
<keyword evidence="3" id="KW-0653">Protein transport</keyword>
<evidence type="ECO:0000256" key="1">
    <source>
        <dbReference type="ARBA" id="ARBA00009674"/>
    </source>
</evidence>
<gene>
    <name evidence="4" type="ORF">BOTBODRAFT_116654</name>
</gene>
<dbReference type="InterPro" id="IPR036388">
    <property type="entry name" value="WH-like_DNA-bd_sf"/>
</dbReference>
<dbReference type="GO" id="GO:0000814">
    <property type="term" value="C:ESCRT II complex"/>
    <property type="evidence" value="ECO:0007669"/>
    <property type="project" value="InterPro"/>
</dbReference>
<keyword evidence="5" id="KW-1185">Reference proteome</keyword>
<dbReference type="PANTHER" id="PTHR13149:SF0">
    <property type="entry name" value="VACUOLAR PROTEIN-SORTING-ASSOCIATED PROTEIN 25"/>
    <property type="match status" value="1"/>
</dbReference>
<dbReference type="FunCoup" id="A0A067M511">
    <property type="interactions" value="254"/>
</dbReference>
<accession>A0A067M511</accession>
<dbReference type="Gene3D" id="1.10.10.10">
    <property type="entry name" value="Winged helix-like DNA-binding domain superfamily/Winged helix DNA-binding domain"/>
    <property type="match status" value="1"/>
</dbReference>
<dbReference type="Pfam" id="PF05871">
    <property type="entry name" value="ESCRT-II"/>
    <property type="match status" value="1"/>
</dbReference>
<dbReference type="Proteomes" id="UP000027195">
    <property type="component" value="Unassembled WGS sequence"/>
</dbReference>
<dbReference type="InterPro" id="IPR036390">
    <property type="entry name" value="WH_DNA-bd_sf"/>
</dbReference>
<comment type="similarity">
    <text evidence="1">Belongs to the VPS25 family.</text>
</comment>
<sequence length="182" mass="20207">AGYVLPSIHAWPPFFYQQPGAATQATQAEQWTRLILSYARHHRLFHLHPHPVHPPDPWADALANPRIKRSLKAPYLSSLLASLVAQGLAVYDPPKQLHSVLLYWRLPSEWAEILFDWASSTAQLNTILTFYEITNPPVPSPLVDLPLPLLRSAIAILAKSGRAQLIEGADGGGVRFFSPKPS</sequence>
<evidence type="ECO:0000313" key="5">
    <source>
        <dbReference type="Proteomes" id="UP000027195"/>
    </source>
</evidence>
<dbReference type="GO" id="GO:0043328">
    <property type="term" value="P:protein transport to vacuole involved in ubiquitin-dependent protein catabolic process via the multivesicular body sorting pathway"/>
    <property type="evidence" value="ECO:0007669"/>
    <property type="project" value="TreeGrafter"/>
</dbReference>
<dbReference type="SUPFAM" id="SSF46785">
    <property type="entry name" value="Winged helix' DNA-binding domain"/>
    <property type="match status" value="2"/>
</dbReference>
<protein>
    <recommendedName>
        <fullName evidence="6">ESCRT-II complex subunit VPS25</fullName>
    </recommendedName>
</protein>
<dbReference type="InParanoid" id="A0A067M511"/>
<proteinExistence type="inferred from homology"/>
<dbReference type="OrthoDB" id="245150at2759"/>
<organism evidence="4 5">
    <name type="scientific">Botryobasidium botryosum (strain FD-172 SS1)</name>
    <dbReference type="NCBI Taxonomy" id="930990"/>
    <lineage>
        <taxon>Eukaryota</taxon>
        <taxon>Fungi</taxon>
        <taxon>Dikarya</taxon>
        <taxon>Basidiomycota</taxon>
        <taxon>Agaricomycotina</taxon>
        <taxon>Agaricomycetes</taxon>
        <taxon>Cantharellales</taxon>
        <taxon>Botryobasidiaceae</taxon>
        <taxon>Botryobasidium</taxon>
    </lineage>
</organism>
<keyword evidence="2" id="KW-0813">Transport</keyword>
<evidence type="ECO:0008006" key="6">
    <source>
        <dbReference type="Google" id="ProtNLM"/>
    </source>
</evidence>
<dbReference type="STRING" id="930990.A0A067M511"/>
<dbReference type="HOGENOM" id="CLU_087657_0_1_1"/>